<feature type="region of interest" description="Disordered" evidence="1">
    <location>
        <begin position="23"/>
        <end position="54"/>
    </location>
</feature>
<keyword evidence="4" id="KW-1185">Reference proteome</keyword>
<dbReference type="InterPro" id="IPR038765">
    <property type="entry name" value="Papain-like_cys_pep_sf"/>
</dbReference>
<dbReference type="SUPFAM" id="SSF54001">
    <property type="entry name" value="Cysteine proteinases"/>
    <property type="match status" value="1"/>
</dbReference>
<reference evidence="3 4" key="2">
    <citation type="submission" date="2024-05" db="EMBL/GenBank/DDBJ databases">
        <authorList>
            <person name="Chen Y."/>
            <person name="Shah S."/>
            <person name="Dougan E. K."/>
            <person name="Thang M."/>
            <person name="Chan C."/>
        </authorList>
    </citation>
    <scope>NUCLEOTIDE SEQUENCE [LARGE SCALE GENOMIC DNA]</scope>
</reference>
<evidence type="ECO:0000313" key="4">
    <source>
        <dbReference type="Proteomes" id="UP001152797"/>
    </source>
</evidence>
<gene>
    <name evidence="2" type="ORF">C1SCF055_LOCUS27890</name>
</gene>
<evidence type="ECO:0000313" key="3">
    <source>
        <dbReference type="EMBL" id="CAL4789202.1"/>
    </source>
</evidence>
<dbReference type="EMBL" id="CAMXCT030003002">
    <property type="protein sequence ID" value="CAL4789202.1"/>
    <property type="molecule type" value="Genomic_DNA"/>
</dbReference>
<organism evidence="2">
    <name type="scientific">Cladocopium goreaui</name>
    <dbReference type="NCBI Taxonomy" id="2562237"/>
    <lineage>
        <taxon>Eukaryota</taxon>
        <taxon>Sar</taxon>
        <taxon>Alveolata</taxon>
        <taxon>Dinophyceae</taxon>
        <taxon>Suessiales</taxon>
        <taxon>Symbiodiniaceae</taxon>
        <taxon>Cladocopium</taxon>
    </lineage>
</organism>
<protein>
    <recommendedName>
        <fullName evidence="5">USP domain-containing protein</fullName>
    </recommendedName>
</protein>
<dbReference type="EMBL" id="CAMXCT010003002">
    <property type="protein sequence ID" value="CAI4001890.1"/>
    <property type="molecule type" value="Genomic_DNA"/>
</dbReference>
<dbReference type="AlphaFoldDB" id="A0A9P1D2P7"/>
<name>A0A9P1D2P7_9DINO</name>
<evidence type="ECO:0000256" key="1">
    <source>
        <dbReference type="SAM" id="MobiDB-lite"/>
    </source>
</evidence>
<evidence type="ECO:0008006" key="5">
    <source>
        <dbReference type="Google" id="ProtNLM"/>
    </source>
</evidence>
<dbReference type="Proteomes" id="UP001152797">
    <property type="component" value="Unassembled WGS sequence"/>
</dbReference>
<feature type="compositionally biased region" description="Basic and acidic residues" evidence="1">
    <location>
        <begin position="29"/>
        <end position="38"/>
    </location>
</feature>
<evidence type="ECO:0000313" key="2">
    <source>
        <dbReference type="EMBL" id="CAI4001890.1"/>
    </source>
</evidence>
<reference evidence="2" key="1">
    <citation type="submission" date="2022-10" db="EMBL/GenBank/DDBJ databases">
        <authorList>
            <person name="Chen Y."/>
            <person name="Dougan E. K."/>
            <person name="Chan C."/>
            <person name="Rhodes N."/>
            <person name="Thang M."/>
        </authorList>
    </citation>
    <scope>NUCLEOTIDE SEQUENCE</scope>
</reference>
<comment type="caution">
    <text evidence="2">The sequence shown here is derived from an EMBL/GenBank/DDBJ whole genome shotgun (WGS) entry which is preliminary data.</text>
</comment>
<dbReference type="EMBL" id="CAMXCT020003002">
    <property type="protein sequence ID" value="CAL1155265.1"/>
    <property type="molecule type" value="Genomic_DNA"/>
</dbReference>
<proteinExistence type="predicted"/>
<sequence length="606" mass="68743">METNAEYTAEDTEMLETFRQMGPLLAQERYSRPDAARENKKHKPNGASPAEQGGDTMQLLRAMGQLLLRVDAEQQALKRQDSWICFMQTEPQALLPSLIQKAAEWRQQKNVKEDPTTDTQPLPLRCHLTQHLGETLLHRLHRLADCKETDQLKVVAIKHGLLTPDNTFPFQKWSHHTQGLRTTSQAPITLQRMIKYGEQLQDILRDPQVTIRFHSMKPMAEDKIIPWLWQISMRADDLQVLLTTLQGSTVWGLLGMSLKPHSLGQSRPAQHLQELLGKGQGKHSKKGLAALRLANTSNGCFLNASFLSTLWAYLSVDLFSLEQWGPHSTQLANILLKHEAEPIDLCSIPCFSLLLDQWQDFGRQGDPVEFLAHMMRGLQFTGVNLSWEKRVQVGVQTHTVDEGDAFMPILLQFDPAMLQDNHVTLRQMIRDWSSQDGMVAAFTNSTALVCCQIDRHVRSGKGAITKCDIPVNFHWGVEIPFFDGEGVQINWQTYKVVAAVAHLGTDNAGHCRTMLKIQMNATASPPHMFLLTDDWERPEPIWKEPSWFHRSITCFWLCDCDRMDLMHLPEDWPITQPRATLTTPPVSAADLLKLFVPGTEVEATPE</sequence>
<accession>A0A9P1D2P7</accession>